<dbReference type="PANTHER" id="PTHR47469:SF2">
    <property type="entry name" value="OS06G0597600 PROTEIN"/>
    <property type="match status" value="1"/>
</dbReference>
<dbReference type="InterPro" id="IPR054707">
    <property type="entry name" value="DhpH_subs-bd"/>
</dbReference>
<reference evidence="2" key="1">
    <citation type="journal article" date="2020" name="Stud. Mycol.">
        <title>101 Dothideomycetes genomes: a test case for predicting lifestyles and emergence of pathogens.</title>
        <authorList>
            <person name="Haridas S."/>
            <person name="Albert R."/>
            <person name="Binder M."/>
            <person name="Bloem J."/>
            <person name="Labutti K."/>
            <person name="Salamov A."/>
            <person name="Andreopoulos B."/>
            <person name="Baker S."/>
            <person name="Barry K."/>
            <person name="Bills G."/>
            <person name="Bluhm B."/>
            <person name="Cannon C."/>
            <person name="Castanera R."/>
            <person name="Culley D."/>
            <person name="Daum C."/>
            <person name="Ezra D."/>
            <person name="Gonzalez J."/>
            <person name="Henrissat B."/>
            <person name="Kuo A."/>
            <person name="Liang C."/>
            <person name="Lipzen A."/>
            <person name="Lutzoni F."/>
            <person name="Magnuson J."/>
            <person name="Mondo S."/>
            <person name="Nolan M."/>
            <person name="Ohm R."/>
            <person name="Pangilinan J."/>
            <person name="Park H.-J."/>
            <person name="Ramirez L."/>
            <person name="Alfaro M."/>
            <person name="Sun H."/>
            <person name="Tritt A."/>
            <person name="Yoshinaga Y."/>
            <person name="Zwiers L.-H."/>
            <person name="Turgeon B."/>
            <person name="Goodwin S."/>
            <person name="Spatafora J."/>
            <person name="Crous P."/>
            <person name="Grigoriev I."/>
        </authorList>
    </citation>
    <scope>NUCLEOTIDE SEQUENCE</scope>
    <source>
        <strain evidence="2">CBS 675.92</strain>
    </source>
</reference>
<dbReference type="PRINTS" id="PR00420">
    <property type="entry name" value="RNGMNOXGNASE"/>
</dbReference>
<dbReference type="InterPro" id="IPR053212">
    <property type="entry name" value="DHP_3-monooxygenase"/>
</dbReference>
<dbReference type="Gene3D" id="3.50.50.60">
    <property type="entry name" value="FAD/NAD(P)-binding domain"/>
    <property type="match status" value="1"/>
</dbReference>
<dbReference type="Gene3D" id="3.30.9.60">
    <property type="match status" value="1"/>
</dbReference>
<dbReference type="Pfam" id="PF22607">
    <property type="entry name" value="FAD_binding-like"/>
    <property type="match status" value="1"/>
</dbReference>
<evidence type="ECO:0000259" key="1">
    <source>
        <dbReference type="Pfam" id="PF22607"/>
    </source>
</evidence>
<gene>
    <name evidence="2" type="ORF">CC80DRAFT_555145</name>
</gene>
<keyword evidence="3" id="KW-1185">Reference proteome</keyword>
<accession>A0A6A5TCW2</accession>
<protein>
    <submittedName>
        <fullName evidence="2">FAD/NAD(P)-binding domain-containing protein</fullName>
    </submittedName>
</protein>
<sequence>MASPKLEVVIVGGSLAGLMHGVMLRSLGHNVHILEQADDVRESHMVGVCCAADSLEFLQRFDRLSTDFTMKSERLQFLKQSGLLSHYFKAPRLITSRDALYWRLRANFDGYASDYYPDPPPVQYEGSGQGVVWAQTKVTSVDLQGDKVVVSFQKEGDSVQHRTADLVLGAEGYVAWRVTVPESELSPETLQVFERNVTLNLMNDDHALVYMIPGPNGSLDSGNRLVNFLWYTNEDVTSHNHIMTDKDGRLQRGHLLSGPHREVLNAISRPFIQSITDFVAPRAVLHGGKVLLVGDALALYRPHTASSTNQVGYQCLALEKYLRGHSTIEEWENDVLQFAHLHHARSVWYGENYQHPIGQAWKSALRYWAAAAADCWRVRFDWGLSKLRW</sequence>
<dbReference type="SUPFAM" id="SSF51905">
    <property type="entry name" value="FAD/NAD(P)-binding domain"/>
    <property type="match status" value="1"/>
</dbReference>
<dbReference type="PANTHER" id="PTHR47469">
    <property type="entry name" value="MONOOXYGENASE-LIKE"/>
    <property type="match status" value="1"/>
</dbReference>
<dbReference type="OrthoDB" id="16820at2759"/>
<feature type="domain" description="2,6-dihydroxypyridine 3-monooxygenase substrate binding" evidence="1">
    <location>
        <begin position="172"/>
        <end position="254"/>
    </location>
</feature>
<name>A0A6A5TCW2_9PLEO</name>
<dbReference type="AlphaFoldDB" id="A0A6A5TCW2"/>
<dbReference type="SUPFAM" id="SSF54373">
    <property type="entry name" value="FAD-linked reductases, C-terminal domain"/>
    <property type="match status" value="1"/>
</dbReference>
<dbReference type="InterPro" id="IPR036188">
    <property type="entry name" value="FAD/NAD-bd_sf"/>
</dbReference>
<dbReference type="Proteomes" id="UP000800035">
    <property type="component" value="Unassembled WGS sequence"/>
</dbReference>
<evidence type="ECO:0000313" key="2">
    <source>
        <dbReference type="EMBL" id="KAF1949569.1"/>
    </source>
</evidence>
<dbReference type="EMBL" id="ML977035">
    <property type="protein sequence ID" value="KAF1949569.1"/>
    <property type="molecule type" value="Genomic_DNA"/>
</dbReference>
<organism evidence="2 3">
    <name type="scientific">Byssothecium circinans</name>
    <dbReference type="NCBI Taxonomy" id="147558"/>
    <lineage>
        <taxon>Eukaryota</taxon>
        <taxon>Fungi</taxon>
        <taxon>Dikarya</taxon>
        <taxon>Ascomycota</taxon>
        <taxon>Pezizomycotina</taxon>
        <taxon>Dothideomycetes</taxon>
        <taxon>Pleosporomycetidae</taxon>
        <taxon>Pleosporales</taxon>
        <taxon>Massarineae</taxon>
        <taxon>Massarinaceae</taxon>
        <taxon>Byssothecium</taxon>
    </lineage>
</organism>
<evidence type="ECO:0000313" key="3">
    <source>
        <dbReference type="Proteomes" id="UP000800035"/>
    </source>
</evidence>
<proteinExistence type="predicted"/>